<evidence type="ECO:0000313" key="3">
    <source>
        <dbReference type="Proteomes" id="UP001217089"/>
    </source>
</evidence>
<protein>
    <recommendedName>
        <fullName evidence="4">Transmembrane protein</fullName>
    </recommendedName>
</protein>
<accession>A0ABQ9FPI5</accession>
<dbReference type="PANTHER" id="PTHR28474">
    <property type="entry name" value="TRANSMEMBRANE PROTEIN 72"/>
    <property type="match status" value="1"/>
</dbReference>
<dbReference type="Proteomes" id="UP001217089">
    <property type="component" value="Unassembled WGS sequence"/>
</dbReference>
<proteinExistence type="predicted"/>
<keyword evidence="1" id="KW-1133">Transmembrane helix</keyword>
<evidence type="ECO:0000313" key="2">
    <source>
        <dbReference type="EMBL" id="KAJ8318616.1"/>
    </source>
</evidence>
<dbReference type="PANTHER" id="PTHR28474:SF1">
    <property type="entry name" value="TRANSMEMBRANE PROTEIN 72"/>
    <property type="match status" value="1"/>
</dbReference>
<gene>
    <name evidence="2" type="ORF">KUTeg_003707</name>
</gene>
<evidence type="ECO:0000256" key="1">
    <source>
        <dbReference type="SAM" id="Phobius"/>
    </source>
</evidence>
<reference evidence="2 3" key="1">
    <citation type="submission" date="2022-12" db="EMBL/GenBank/DDBJ databases">
        <title>Chromosome-level genome of Tegillarca granosa.</title>
        <authorList>
            <person name="Kim J."/>
        </authorList>
    </citation>
    <scope>NUCLEOTIDE SEQUENCE [LARGE SCALE GENOMIC DNA]</scope>
    <source>
        <strain evidence="2">Teg-2019</strain>
        <tissue evidence="2">Adductor muscle</tissue>
    </source>
</reference>
<name>A0ABQ9FPI5_TEGGR</name>
<evidence type="ECO:0008006" key="4">
    <source>
        <dbReference type="Google" id="ProtNLM"/>
    </source>
</evidence>
<feature type="transmembrane region" description="Helical" evidence="1">
    <location>
        <begin position="15"/>
        <end position="34"/>
    </location>
</feature>
<organism evidence="2 3">
    <name type="scientific">Tegillarca granosa</name>
    <name type="common">Malaysian cockle</name>
    <name type="synonym">Anadara granosa</name>
    <dbReference type="NCBI Taxonomy" id="220873"/>
    <lineage>
        <taxon>Eukaryota</taxon>
        <taxon>Metazoa</taxon>
        <taxon>Spiralia</taxon>
        <taxon>Lophotrochozoa</taxon>
        <taxon>Mollusca</taxon>
        <taxon>Bivalvia</taxon>
        <taxon>Autobranchia</taxon>
        <taxon>Pteriomorphia</taxon>
        <taxon>Arcoida</taxon>
        <taxon>Arcoidea</taxon>
        <taxon>Arcidae</taxon>
        <taxon>Tegillarca</taxon>
    </lineage>
</organism>
<sequence length="174" mass="20016">MGTCGANCVNCFWDFYVWLCRFWGLVTALGLWGIGVEAAYYGHYLGFVLLSFAVLHIPPLFFSDTSSCCIGVWRIILWLDDWKRAILYIVISIPCFIEPADVWMGIISGNLSVNSYNGLMLYTECKKIYVNTNTNMKVHVHFVQFDDLQDELQDDLEDNIMNPSDRQQIEYLGL</sequence>
<dbReference type="EMBL" id="JARBDR010000214">
    <property type="protein sequence ID" value="KAJ8318616.1"/>
    <property type="molecule type" value="Genomic_DNA"/>
</dbReference>
<comment type="caution">
    <text evidence="2">The sequence shown here is derived from an EMBL/GenBank/DDBJ whole genome shotgun (WGS) entry which is preliminary data.</text>
</comment>
<dbReference type="InterPro" id="IPR032055">
    <property type="entry name" value="TMEM72"/>
</dbReference>
<dbReference type="Pfam" id="PF16054">
    <property type="entry name" value="TMEM72"/>
    <property type="match status" value="1"/>
</dbReference>
<keyword evidence="1" id="KW-0812">Transmembrane</keyword>
<keyword evidence="3" id="KW-1185">Reference proteome</keyword>
<keyword evidence="1" id="KW-0472">Membrane</keyword>